<comment type="caution">
    <text evidence="1">The sequence shown here is derived from an EMBL/GenBank/DDBJ whole genome shotgun (WGS) entry which is preliminary data.</text>
</comment>
<dbReference type="Proteomes" id="UP000824265">
    <property type="component" value="Unassembled WGS sequence"/>
</dbReference>
<organism evidence="1 2">
    <name type="scientific">Candidatus Acetatifactor stercoripullorum</name>
    <dbReference type="NCBI Taxonomy" id="2838414"/>
    <lineage>
        <taxon>Bacteria</taxon>
        <taxon>Bacillati</taxon>
        <taxon>Bacillota</taxon>
        <taxon>Clostridia</taxon>
        <taxon>Lachnospirales</taxon>
        <taxon>Lachnospiraceae</taxon>
        <taxon>Acetatifactor</taxon>
    </lineage>
</organism>
<dbReference type="SUPFAM" id="SSF48452">
    <property type="entry name" value="TPR-like"/>
    <property type="match status" value="1"/>
</dbReference>
<dbReference type="EMBL" id="DXGH01000011">
    <property type="protein sequence ID" value="HIW80376.1"/>
    <property type="molecule type" value="Genomic_DNA"/>
</dbReference>
<sequence>MQLIRLTYKYADIKPSTLLLLYFRLVGVYVRERFYDSQNDFQKEIGEFLRDYPEITPIQEERCHYDAEIFLVRDREEYEAYRKLRGENALLVVCGNREAIGEMEEPQDAVVWYDPAKEGVFLRDILRKLLHGGRIDKNEIGEFLQAAYICVKYRYASVTLSTKYFYNINDQGLLSRFFKDYWDIAKKLFTSYKKFLKMGRCCERLEYAFLSVACDVNLYCQRNSRVNLFKSHALEALGQDLEKNGPASMQSSAKILLGQIYDAFLGDTNHAYELYVEGCNSTGDYNAYAFFLKGQYWQNFVQKYREANKYYLKSVMIWPEYFRAWYKLGFCFFKLDRVEEAVVAYDCVRRILEPRLKANTIRPMEIEHLFLACRQCGEILSTFGRDIKRAIQYDLCAAEAWEKIEETSFWDLMTEDKEERRSLQKEIKERLSIRKIYEHLYGLYGLIGDKGKTAQYEKKYNDAYQSV</sequence>
<dbReference type="AlphaFoldDB" id="A0A9D1R2B5"/>
<proteinExistence type="predicted"/>
<gene>
    <name evidence="1" type="ORF">H9742_02430</name>
</gene>
<protein>
    <recommendedName>
        <fullName evidence="3">Tetratricopeptide repeat protein</fullName>
    </recommendedName>
</protein>
<evidence type="ECO:0008006" key="3">
    <source>
        <dbReference type="Google" id="ProtNLM"/>
    </source>
</evidence>
<evidence type="ECO:0000313" key="1">
    <source>
        <dbReference type="EMBL" id="HIW80376.1"/>
    </source>
</evidence>
<dbReference type="Gene3D" id="1.25.40.10">
    <property type="entry name" value="Tetratricopeptide repeat domain"/>
    <property type="match status" value="1"/>
</dbReference>
<accession>A0A9D1R2B5</accession>
<dbReference type="InterPro" id="IPR011990">
    <property type="entry name" value="TPR-like_helical_dom_sf"/>
</dbReference>
<reference evidence="1" key="1">
    <citation type="journal article" date="2021" name="PeerJ">
        <title>Extensive microbial diversity within the chicken gut microbiome revealed by metagenomics and culture.</title>
        <authorList>
            <person name="Gilroy R."/>
            <person name="Ravi A."/>
            <person name="Getino M."/>
            <person name="Pursley I."/>
            <person name="Horton D.L."/>
            <person name="Alikhan N.F."/>
            <person name="Baker D."/>
            <person name="Gharbi K."/>
            <person name="Hall N."/>
            <person name="Watson M."/>
            <person name="Adriaenssens E.M."/>
            <person name="Foster-Nyarko E."/>
            <person name="Jarju S."/>
            <person name="Secka A."/>
            <person name="Antonio M."/>
            <person name="Oren A."/>
            <person name="Chaudhuri R.R."/>
            <person name="La Ragione R."/>
            <person name="Hildebrand F."/>
            <person name="Pallen M.J."/>
        </authorList>
    </citation>
    <scope>NUCLEOTIDE SEQUENCE</scope>
    <source>
        <strain evidence="1">CHK195-6426</strain>
    </source>
</reference>
<name>A0A9D1R2B5_9FIRM</name>
<reference evidence="1" key="2">
    <citation type="submission" date="2021-04" db="EMBL/GenBank/DDBJ databases">
        <authorList>
            <person name="Gilroy R."/>
        </authorList>
    </citation>
    <scope>NUCLEOTIDE SEQUENCE</scope>
    <source>
        <strain evidence="1">CHK195-6426</strain>
    </source>
</reference>
<evidence type="ECO:0000313" key="2">
    <source>
        <dbReference type="Proteomes" id="UP000824265"/>
    </source>
</evidence>